<dbReference type="GeneID" id="63867144"/>
<proteinExistence type="inferred from homology"/>
<dbReference type="VEuPathDB" id="FungiDB:BO72DRAFT_523862"/>
<comment type="similarity">
    <text evidence="1">Belongs to the zinc-containing alcohol dehydrogenase family.</text>
</comment>
<dbReference type="InterPro" id="IPR020843">
    <property type="entry name" value="ER"/>
</dbReference>
<dbReference type="InterPro" id="IPR013149">
    <property type="entry name" value="ADH-like_C"/>
</dbReference>
<dbReference type="InterPro" id="IPR047122">
    <property type="entry name" value="Trans-enoyl_RdTase-like"/>
</dbReference>
<keyword evidence="5" id="KW-1185">Reference proteome</keyword>
<evidence type="ECO:0000259" key="3">
    <source>
        <dbReference type="SMART" id="SM00829"/>
    </source>
</evidence>
<dbReference type="GO" id="GO:0016651">
    <property type="term" value="F:oxidoreductase activity, acting on NAD(P)H"/>
    <property type="evidence" value="ECO:0007669"/>
    <property type="project" value="InterPro"/>
</dbReference>
<dbReference type="SUPFAM" id="SSF51735">
    <property type="entry name" value="NAD(P)-binding Rossmann-fold domains"/>
    <property type="match status" value="1"/>
</dbReference>
<evidence type="ECO:0000313" key="5">
    <source>
        <dbReference type="Proteomes" id="UP000249789"/>
    </source>
</evidence>
<gene>
    <name evidence="4" type="ORF">BO72DRAFT_523862</name>
</gene>
<dbReference type="InterPro" id="IPR013154">
    <property type="entry name" value="ADH-like_N"/>
</dbReference>
<dbReference type="RefSeq" id="XP_040805985.1">
    <property type="nucleotide sequence ID" value="XM_040949809.1"/>
</dbReference>
<dbReference type="EMBL" id="KZ824623">
    <property type="protein sequence ID" value="RAK81975.1"/>
    <property type="molecule type" value="Genomic_DNA"/>
</dbReference>
<organism evidence="4 5">
    <name type="scientific">Aspergillus fijiensis CBS 313.89</name>
    <dbReference type="NCBI Taxonomy" id="1448319"/>
    <lineage>
        <taxon>Eukaryota</taxon>
        <taxon>Fungi</taxon>
        <taxon>Dikarya</taxon>
        <taxon>Ascomycota</taxon>
        <taxon>Pezizomycotina</taxon>
        <taxon>Eurotiomycetes</taxon>
        <taxon>Eurotiomycetidae</taxon>
        <taxon>Eurotiales</taxon>
        <taxon>Aspergillaceae</taxon>
        <taxon>Aspergillus</taxon>
    </lineage>
</organism>
<dbReference type="SMART" id="SM00829">
    <property type="entry name" value="PKS_ER"/>
    <property type="match status" value="1"/>
</dbReference>
<dbReference type="OrthoDB" id="48317at2759"/>
<dbReference type="PANTHER" id="PTHR45348">
    <property type="entry name" value="HYPOTHETICAL OXIDOREDUCTASE (EUROFUNG)"/>
    <property type="match status" value="1"/>
</dbReference>
<evidence type="ECO:0000313" key="4">
    <source>
        <dbReference type="EMBL" id="RAK81975.1"/>
    </source>
</evidence>
<keyword evidence="2" id="KW-0560">Oxidoreductase</keyword>
<dbReference type="Pfam" id="PF08240">
    <property type="entry name" value="ADH_N"/>
    <property type="match status" value="1"/>
</dbReference>
<feature type="domain" description="Enoyl reductase (ER)" evidence="3">
    <location>
        <begin position="11"/>
        <end position="348"/>
    </location>
</feature>
<dbReference type="CDD" id="cd08249">
    <property type="entry name" value="enoyl_reductase_like"/>
    <property type="match status" value="1"/>
</dbReference>
<dbReference type="AlphaFoldDB" id="A0A8G1W2F3"/>
<dbReference type="Proteomes" id="UP000249789">
    <property type="component" value="Unassembled WGS sequence"/>
</dbReference>
<evidence type="ECO:0000256" key="2">
    <source>
        <dbReference type="ARBA" id="ARBA00023002"/>
    </source>
</evidence>
<dbReference type="InterPro" id="IPR036291">
    <property type="entry name" value="NAD(P)-bd_dom_sf"/>
</dbReference>
<accession>A0A8G1W2F3</accession>
<reference evidence="4 5" key="1">
    <citation type="submission" date="2018-02" db="EMBL/GenBank/DDBJ databases">
        <title>The genomes of Aspergillus section Nigri reveals drivers in fungal speciation.</title>
        <authorList>
            <consortium name="DOE Joint Genome Institute"/>
            <person name="Vesth T.C."/>
            <person name="Nybo J."/>
            <person name="Theobald S."/>
            <person name="Brandl J."/>
            <person name="Frisvad J.C."/>
            <person name="Nielsen K.F."/>
            <person name="Lyhne E.K."/>
            <person name="Kogle M.E."/>
            <person name="Kuo A."/>
            <person name="Riley R."/>
            <person name="Clum A."/>
            <person name="Nolan M."/>
            <person name="Lipzen A."/>
            <person name="Salamov A."/>
            <person name="Henrissat B."/>
            <person name="Wiebenga A."/>
            <person name="De vries R.P."/>
            <person name="Grigoriev I.V."/>
            <person name="Mortensen U.H."/>
            <person name="Andersen M.R."/>
            <person name="Baker S.E."/>
        </authorList>
    </citation>
    <scope>NUCLEOTIDE SEQUENCE [LARGE SCALE GENOMIC DNA]</scope>
    <source>
        <strain evidence="4 5">CBS 313.89</strain>
    </source>
</reference>
<dbReference type="SUPFAM" id="SSF50129">
    <property type="entry name" value="GroES-like"/>
    <property type="match status" value="1"/>
</dbReference>
<evidence type="ECO:0000256" key="1">
    <source>
        <dbReference type="ARBA" id="ARBA00008072"/>
    </source>
</evidence>
<protein>
    <submittedName>
        <fullName evidence="4">Oxidoreductase</fullName>
    </submittedName>
</protein>
<dbReference type="Gene3D" id="3.90.180.10">
    <property type="entry name" value="Medium-chain alcohol dehydrogenases, catalytic domain"/>
    <property type="match status" value="1"/>
</dbReference>
<dbReference type="Pfam" id="PF00107">
    <property type="entry name" value="ADH_zinc_N"/>
    <property type="match status" value="1"/>
</dbReference>
<sequence>MATQHAVIVRGRGQVALVDDLPIPTLPDDYILVKTRAVALNPTDWKHVDFESCNGAVVGCDYAGIVEAIGSQVRKSWKKGDRIAGFVHGCDIMRPHGGAFAEYVIAKGDLQFKVPDWMSLEEAACLGVGMTTIGQNLYQSMQLAEPGKAEDEEDEGEGVTQILIYGGATATGSLAIQFAKLSGLRVVTTCSEANRAWMLELGADAVFDYHDPQVGDRIREETDDALELVFDTISTNASAAICAAAISASGGCYNALLDVRCPRADVDTQVSMAYDMIGEPYQMGGREVPATPANLQFGSQWADTVEKLLQTRQITPHRLEARSGGLAGIPAGLDLLRQGKVRASKLVYRVNETQ</sequence>
<name>A0A8G1W2F3_9EURO</name>
<dbReference type="InterPro" id="IPR011032">
    <property type="entry name" value="GroES-like_sf"/>
</dbReference>
<dbReference type="Gene3D" id="3.40.50.720">
    <property type="entry name" value="NAD(P)-binding Rossmann-like Domain"/>
    <property type="match status" value="1"/>
</dbReference>
<dbReference type="PANTHER" id="PTHR45348:SF2">
    <property type="entry name" value="ZINC-TYPE ALCOHOL DEHYDROGENASE-LIKE PROTEIN C2E1P3.01"/>
    <property type="match status" value="1"/>
</dbReference>